<evidence type="ECO:0000256" key="1">
    <source>
        <dbReference type="SAM" id="MobiDB-lite"/>
    </source>
</evidence>
<gene>
    <name evidence="2" type="ORF">F5878DRAFT_654802</name>
</gene>
<keyword evidence="3" id="KW-1185">Reference proteome</keyword>
<protein>
    <submittedName>
        <fullName evidence="2">Uncharacterized protein</fullName>
    </submittedName>
</protein>
<comment type="caution">
    <text evidence="2">The sequence shown here is derived from an EMBL/GenBank/DDBJ whole genome shotgun (WGS) entry which is preliminary data.</text>
</comment>
<accession>A0AA38NW33</accession>
<dbReference type="Proteomes" id="UP001163846">
    <property type="component" value="Unassembled WGS sequence"/>
</dbReference>
<organism evidence="2 3">
    <name type="scientific">Lentinula raphanica</name>
    <dbReference type="NCBI Taxonomy" id="153919"/>
    <lineage>
        <taxon>Eukaryota</taxon>
        <taxon>Fungi</taxon>
        <taxon>Dikarya</taxon>
        <taxon>Basidiomycota</taxon>
        <taxon>Agaricomycotina</taxon>
        <taxon>Agaricomycetes</taxon>
        <taxon>Agaricomycetidae</taxon>
        <taxon>Agaricales</taxon>
        <taxon>Marasmiineae</taxon>
        <taxon>Omphalotaceae</taxon>
        <taxon>Lentinula</taxon>
    </lineage>
</organism>
<feature type="region of interest" description="Disordered" evidence="1">
    <location>
        <begin position="103"/>
        <end position="127"/>
    </location>
</feature>
<name>A0AA38NW33_9AGAR</name>
<proteinExistence type="predicted"/>
<dbReference type="EMBL" id="MU807336">
    <property type="protein sequence ID" value="KAJ3831625.1"/>
    <property type="molecule type" value="Genomic_DNA"/>
</dbReference>
<evidence type="ECO:0000313" key="2">
    <source>
        <dbReference type="EMBL" id="KAJ3831625.1"/>
    </source>
</evidence>
<evidence type="ECO:0000313" key="3">
    <source>
        <dbReference type="Proteomes" id="UP001163846"/>
    </source>
</evidence>
<reference evidence="2" key="1">
    <citation type="submission" date="2022-08" db="EMBL/GenBank/DDBJ databases">
        <authorList>
            <consortium name="DOE Joint Genome Institute"/>
            <person name="Min B."/>
            <person name="Riley R."/>
            <person name="Sierra-Patev S."/>
            <person name="Naranjo-Ortiz M."/>
            <person name="Looney B."/>
            <person name="Konkel Z."/>
            <person name="Slot J.C."/>
            <person name="Sakamoto Y."/>
            <person name="Steenwyk J.L."/>
            <person name="Rokas A."/>
            <person name="Carro J."/>
            <person name="Camarero S."/>
            <person name="Ferreira P."/>
            <person name="Molpeceres G."/>
            <person name="Ruiz-Duenas F.J."/>
            <person name="Serrano A."/>
            <person name="Henrissat B."/>
            <person name="Drula E."/>
            <person name="Hughes K.W."/>
            <person name="Mata J.L."/>
            <person name="Ishikawa N.K."/>
            <person name="Vargas-Isla R."/>
            <person name="Ushijima S."/>
            <person name="Smith C.A."/>
            <person name="Ahrendt S."/>
            <person name="Andreopoulos W."/>
            <person name="He G."/>
            <person name="Labutti K."/>
            <person name="Lipzen A."/>
            <person name="Ng V."/>
            <person name="Sandor L."/>
            <person name="Barry K."/>
            <person name="Martinez A.T."/>
            <person name="Xiao Y."/>
            <person name="Gibbons J.G."/>
            <person name="Terashima K."/>
            <person name="Hibbett D.S."/>
            <person name="Grigoriev I.V."/>
        </authorList>
    </citation>
    <scope>NUCLEOTIDE SEQUENCE</scope>
    <source>
        <strain evidence="2">TFB9207</strain>
    </source>
</reference>
<sequence length="185" mass="21463">MPTFGLDTIRAFANNASEMKKLAARDFEDLLQCSIPVFENLLPDDAHNATLMTLLYRMAEWHALAKLRMHSEDTLEYLETVTRQLGKLMRKFRDLSNTNFETYETEREGDARRRRQQQQATGTSKNRQTQGIYRKLLNLLTYKWHALPDYVPSIRWFGPTDSTSTQVEATLSLSKPVASITRRTM</sequence>
<dbReference type="AlphaFoldDB" id="A0AA38NW33"/>